<evidence type="ECO:0000256" key="1">
    <source>
        <dbReference type="SAM" id="MobiDB-lite"/>
    </source>
</evidence>
<dbReference type="Proteomes" id="UP000271098">
    <property type="component" value="Unassembled WGS sequence"/>
</dbReference>
<organism evidence="4">
    <name type="scientific">Gongylonema pulchrum</name>
    <dbReference type="NCBI Taxonomy" id="637853"/>
    <lineage>
        <taxon>Eukaryota</taxon>
        <taxon>Metazoa</taxon>
        <taxon>Ecdysozoa</taxon>
        <taxon>Nematoda</taxon>
        <taxon>Chromadorea</taxon>
        <taxon>Rhabditida</taxon>
        <taxon>Spirurina</taxon>
        <taxon>Spiruromorpha</taxon>
        <taxon>Spiruroidea</taxon>
        <taxon>Gongylonematidae</taxon>
        <taxon>Gongylonema</taxon>
    </lineage>
</organism>
<accession>A0A183D729</accession>
<gene>
    <name evidence="2" type="ORF">GPUH_LOCUS4520</name>
</gene>
<keyword evidence="3" id="KW-1185">Reference proteome</keyword>
<dbReference type="AlphaFoldDB" id="A0A183D729"/>
<dbReference type="OrthoDB" id="124855at2759"/>
<proteinExistence type="predicted"/>
<sequence>MTAVVTPVPSYIPAGKNAKEILLTFARSLIVYMGKYSEKYFDPESDYEPIPEKPRKTATADGDVPKN</sequence>
<dbReference type="EMBL" id="UYRT01008616">
    <property type="protein sequence ID" value="VDK45512.1"/>
    <property type="molecule type" value="Genomic_DNA"/>
</dbReference>
<evidence type="ECO:0000313" key="4">
    <source>
        <dbReference type="WBParaSite" id="GPUH_0000452701-mRNA-1"/>
    </source>
</evidence>
<dbReference type="WBParaSite" id="GPUH_0000452701-mRNA-1">
    <property type="protein sequence ID" value="GPUH_0000452701-mRNA-1"/>
    <property type="gene ID" value="GPUH_0000452701"/>
</dbReference>
<feature type="region of interest" description="Disordered" evidence="1">
    <location>
        <begin position="42"/>
        <end position="67"/>
    </location>
</feature>
<reference evidence="2 3" key="2">
    <citation type="submission" date="2018-11" db="EMBL/GenBank/DDBJ databases">
        <authorList>
            <consortium name="Pathogen Informatics"/>
        </authorList>
    </citation>
    <scope>NUCLEOTIDE SEQUENCE [LARGE SCALE GENOMIC DNA]</scope>
</reference>
<evidence type="ECO:0000313" key="2">
    <source>
        <dbReference type="EMBL" id="VDK45512.1"/>
    </source>
</evidence>
<protein>
    <submittedName>
        <fullName evidence="4">NADH-ubiquinone oxidoreductase 9 kDa subunit</fullName>
    </submittedName>
</protein>
<evidence type="ECO:0000313" key="3">
    <source>
        <dbReference type="Proteomes" id="UP000271098"/>
    </source>
</evidence>
<reference evidence="4" key="1">
    <citation type="submission" date="2016-06" db="UniProtKB">
        <authorList>
            <consortium name="WormBaseParasite"/>
        </authorList>
    </citation>
    <scope>IDENTIFICATION</scope>
</reference>
<name>A0A183D729_9BILA</name>